<dbReference type="RefSeq" id="WP_009238824.1">
    <property type="nucleotide sequence ID" value="NZ_JABBZM010000021.1"/>
</dbReference>
<comment type="caution">
    <text evidence="1">The sequence shown here is derived from an EMBL/GenBank/DDBJ whole genome shotgun (WGS) entry which is preliminary data.</text>
</comment>
<gene>
    <name evidence="1" type="ORF">HGR00_20910</name>
</gene>
<sequence length="56" mass="6361">MQFDENPRWVINQAEALLKLLELGEAEIAKGNFCTAEDFFAEMDQLDDANNGKIDQ</sequence>
<name>A0A848NYC8_9RALS</name>
<reference evidence="1 2" key="1">
    <citation type="submission" date="2020-04" db="EMBL/GenBank/DDBJ databases">
        <title>Ralstonia insidiosa genome sequencing and assembly.</title>
        <authorList>
            <person name="Martins R.C.R."/>
            <person name="Perdigao-Neto L.V."/>
            <person name="Levin A.S.S."/>
            <person name="Costa S.F."/>
        </authorList>
    </citation>
    <scope>NUCLEOTIDE SEQUENCE [LARGE SCALE GENOMIC DNA]</scope>
    <source>
        <strain evidence="1 2">5047</strain>
    </source>
</reference>
<accession>A0A848NYC8</accession>
<dbReference type="AlphaFoldDB" id="A0A848NYC8"/>
<proteinExistence type="predicted"/>
<evidence type="ECO:0000313" key="1">
    <source>
        <dbReference type="EMBL" id="NMV40371.1"/>
    </source>
</evidence>
<evidence type="ECO:0000313" key="2">
    <source>
        <dbReference type="Proteomes" id="UP000575469"/>
    </source>
</evidence>
<dbReference type="Proteomes" id="UP000575469">
    <property type="component" value="Unassembled WGS sequence"/>
</dbReference>
<organism evidence="1 2">
    <name type="scientific">Ralstonia insidiosa</name>
    <dbReference type="NCBI Taxonomy" id="190721"/>
    <lineage>
        <taxon>Bacteria</taxon>
        <taxon>Pseudomonadati</taxon>
        <taxon>Pseudomonadota</taxon>
        <taxon>Betaproteobacteria</taxon>
        <taxon>Burkholderiales</taxon>
        <taxon>Burkholderiaceae</taxon>
        <taxon>Ralstonia</taxon>
    </lineage>
</organism>
<dbReference type="GeneID" id="61391688"/>
<dbReference type="EMBL" id="JABBZM010000021">
    <property type="protein sequence ID" value="NMV40371.1"/>
    <property type="molecule type" value="Genomic_DNA"/>
</dbReference>
<protein>
    <submittedName>
        <fullName evidence="1">Uncharacterized protein</fullName>
    </submittedName>
</protein>